<evidence type="ECO:0000313" key="10">
    <source>
        <dbReference type="EMBL" id="HJA99304.1"/>
    </source>
</evidence>
<dbReference type="NCBIfam" id="TIGR01356">
    <property type="entry name" value="aroA"/>
    <property type="match status" value="1"/>
</dbReference>
<dbReference type="InterPro" id="IPR036968">
    <property type="entry name" value="Enolpyruvate_Tfrase_sf"/>
</dbReference>
<feature type="binding site" evidence="7">
    <location>
        <position position="161"/>
    </location>
    <ligand>
        <name>3-phosphoshikimate</name>
        <dbReference type="ChEBI" id="CHEBI:145989"/>
    </ligand>
</feature>
<keyword evidence="4 7" id="KW-0808">Transferase</keyword>
<comment type="catalytic activity">
    <reaction evidence="6">
        <text>3-phosphoshikimate + phosphoenolpyruvate = 5-O-(1-carboxyvinyl)-3-phosphoshikimate + phosphate</text>
        <dbReference type="Rhea" id="RHEA:21256"/>
        <dbReference type="ChEBI" id="CHEBI:43474"/>
        <dbReference type="ChEBI" id="CHEBI:57701"/>
        <dbReference type="ChEBI" id="CHEBI:58702"/>
        <dbReference type="ChEBI" id="CHEBI:145989"/>
        <dbReference type="EC" id="2.5.1.19"/>
    </reaction>
    <physiologicalReaction direction="left-to-right" evidence="6">
        <dbReference type="Rhea" id="RHEA:21257"/>
    </physiologicalReaction>
</comment>
<gene>
    <name evidence="7 10" type="primary">aroA</name>
    <name evidence="10" type="ORF">H9779_06900</name>
</gene>
<dbReference type="CDD" id="cd01556">
    <property type="entry name" value="EPSP_synthase"/>
    <property type="match status" value="1"/>
</dbReference>
<dbReference type="Gene3D" id="3.65.10.10">
    <property type="entry name" value="Enolpyruvate transferase domain"/>
    <property type="match status" value="2"/>
</dbReference>
<dbReference type="PIRSF" id="PIRSF000505">
    <property type="entry name" value="EPSPS"/>
    <property type="match status" value="1"/>
</dbReference>
<dbReference type="GO" id="GO:0003866">
    <property type="term" value="F:3-phosphoshikimate 1-carboxyvinyltransferase activity"/>
    <property type="evidence" value="ECO:0007669"/>
    <property type="project" value="UniProtKB-UniRule"/>
</dbReference>
<feature type="binding site" evidence="7">
    <location>
        <position position="89"/>
    </location>
    <ligand>
        <name>phosphoenolpyruvate</name>
        <dbReference type="ChEBI" id="CHEBI:58702"/>
    </ligand>
</feature>
<evidence type="ECO:0000256" key="5">
    <source>
        <dbReference type="ARBA" id="ARBA00023141"/>
    </source>
</evidence>
<name>A0A9D2RKD7_9BACT</name>
<comment type="function">
    <text evidence="7">Catalyzes the transfer of the enolpyruvyl moiety of phosphoenolpyruvate (PEP) to the 5-hydroxyl of shikimate-3-phosphate (S3P) to produce enolpyruvyl shikimate-3-phosphate and inorganic phosphate.</text>
</comment>
<accession>A0A9D2RKD7</accession>
<evidence type="ECO:0000313" key="11">
    <source>
        <dbReference type="Proteomes" id="UP000824259"/>
    </source>
</evidence>
<feature type="binding site" evidence="7">
    <location>
        <position position="20"/>
    </location>
    <ligand>
        <name>3-phosphoshikimate</name>
        <dbReference type="ChEBI" id="CHEBI:145989"/>
    </ligand>
</feature>
<evidence type="ECO:0000256" key="4">
    <source>
        <dbReference type="ARBA" id="ARBA00022679"/>
    </source>
</evidence>
<feature type="binding site" evidence="7">
    <location>
        <position position="20"/>
    </location>
    <ligand>
        <name>phosphoenolpyruvate</name>
        <dbReference type="ChEBI" id="CHEBI:58702"/>
    </ligand>
</feature>
<dbReference type="InterPro" id="IPR006264">
    <property type="entry name" value="EPSP_synthase"/>
</dbReference>
<dbReference type="InterPro" id="IPR001986">
    <property type="entry name" value="Enolpyruvate_Tfrase_dom"/>
</dbReference>
<evidence type="ECO:0000256" key="8">
    <source>
        <dbReference type="SAM" id="Coils"/>
    </source>
</evidence>
<comment type="caution">
    <text evidence="10">The sequence shown here is derived from an EMBL/GenBank/DDBJ whole genome shotgun (WGS) entry which is preliminary data.</text>
</comment>
<feature type="binding site" evidence="7">
    <location>
        <position position="117"/>
    </location>
    <ligand>
        <name>phosphoenolpyruvate</name>
        <dbReference type="ChEBI" id="CHEBI:58702"/>
    </ligand>
</feature>
<keyword evidence="8" id="KW-0175">Coiled coil</keyword>
<feature type="binding site" evidence="7">
    <location>
        <position position="160"/>
    </location>
    <ligand>
        <name>3-phosphoshikimate</name>
        <dbReference type="ChEBI" id="CHEBI:145989"/>
    </ligand>
</feature>
<reference evidence="10" key="2">
    <citation type="submission" date="2021-04" db="EMBL/GenBank/DDBJ databases">
        <authorList>
            <person name="Gilroy R."/>
        </authorList>
    </citation>
    <scope>NUCLEOTIDE SEQUENCE</scope>
    <source>
        <strain evidence="10">CHK169-11906</strain>
    </source>
</reference>
<evidence type="ECO:0000256" key="7">
    <source>
        <dbReference type="HAMAP-Rule" id="MF_00210"/>
    </source>
</evidence>
<dbReference type="AlphaFoldDB" id="A0A9D2RKD7"/>
<comment type="subcellular location">
    <subcellularLocation>
        <location evidence="7">Cytoplasm</location>
    </subcellularLocation>
</comment>
<feature type="binding site" evidence="7">
    <location>
        <position position="162"/>
    </location>
    <ligand>
        <name>3-phosphoshikimate</name>
        <dbReference type="ChEBI" id="CHEBI:145989"/>
    </ligand>
</feature>
<proteinExistence type="inferred from homology"/>
<protein>
    <recommendedName>
        <fullName evidence="7">3-phosphoshikimate 1-carboxyvinyltransferase</fullName>
        <ecNumber evidence="7">2.5.1.19</ecNumber>
    </recommendedName>
    <alternativeName>
        <fullName evidence="7">5-enolpyruvylshikimate-3-phosphate synthase</fullName>
        <shortName evidence="7">EPSP synthase</shortName>
        <shortName evidence="7">EPSPS</shortName>
    </alternativeName>
</protein>
<dbReference type="Pfam" id="PF00275">
    <property type="entry name" value="EPSP_synthase"/>
    <property type="match status" value="1"/>
</dbReference>
<dbReference type="EMBL" id="DWYR01000021">
    <property type="protein sequence ID" value="HJA99304.1"/>
    <property type="molecule type" value="Genomic_DNA"/>
</dbReference>
<dbReference type="GO" id="GO:0009423">
    <property type="term" value="P:chorismate biosynthetic process"/>
    <property type="evidence" value="ECO:0007669"/>
    <property type="project" value="UniProtKB-UniRule"/>
</dbReference>
<feature type="binding site" evidence="7">
    <location>
        <position position="332"/>
    </location>
    <ligand>
        <name>phosphoenolpyruvate</name>
        <dbReference type="ChEBI" id="CHEBI:58702"/>
    </ligand>
</feature>
<evidence type="ECO:0000259" key="9">
    <source>
        <dbReference type="Pfam" id="PF00275"/>
    </source>
</evidence>
<comment type="similarity">
    <text evidence="2 7">Belongs to the EPSP synthase family.</text>
</comment>
<feature type="active site" description="Proton acceptor" evidence="7">
    <location>
        <position position="301"/>
    </location>
</feature>
<dbReference type="InterPro" id="IPR013792">
    <property type="entry name" value="RNA3'P_cycl/enolpyr_Trfase_a/b"/>
</dbReference>
<evidence type="ECO:0000256" key="6">
    <source>
        <dbReference type="ARBA" id="ARBA00044633"/>
    </source>
</evidence>
<feature type="binding site" evidence="7">
    <location>
        <position position="400"/>
    </location>
    <ligand>
        <name>phosphoenolpyruvate</name>
        <dbReference type="ChEBI" id="CHEBI:58702"/>
    </ligand>
</feature>
<feature type="binding site" evidence="7">
    <location>
        <position position="25"/>
    </location>
    <ligand>
        <name>3-phosphoshikimate</name>
        <dbReference type="ChEBI" id="CHEBI:145989"/>
    </ligand>
</feature>
<evidence type="ECO:0000256" key="3">
    <source>
        <dbReference type="ARBA" id="ARBA00022605"/>
    </source>
</evidence>
<dbReference type="PANTHER" id="PTHR21090">
    <property type="entry name" value="AROM/DEHYDROQUINATE SYNTHASE"/>
    <property type="match status" value="1"/>
</dbReference>
<feature type="binding site" evidence="7">
    <location>
        <position position="188"/>
    </location>
    <ligand>
        <name>3-phosphoshikimate</name>
        <dbReference type="ChEBI" id="CHEBI:145989"/>
    </ligand>
</feature>
<keyword evidence="5 7" id="KW-0057">Aromatic amino acid biosynthesis</keyword>
<reference evidence="10" key="1">
    <citation type="journal article" date="2021" name="PeerJ">
        <title>Extensive microbial diversity within the chicken gut microbiome revealed by metagenomics and culture.</title>
        <authorList>
            <person name="Gilroy R."/>
            <person name="Ravi A."/>
            <person name="Getino M."/>
            <person name="Pursley I."/>
            <person name="Horton D.L."/>
            <person name="Alikhan N.F."/>
            <person name="Baker D."/>
            <person name="Gharbi K."/>
            <person name="Hall N."/>
            <person name="Watson M."/>
            <person name="Adriaenssens E.M."/>
            <person name="Foster-Nyarko E."/>
            <person name="Jarju S."/>
            <person name="Secka A."/>
            <person name="Antonio M."/>
            <person name="Oren A."/>
            <person name="Chaudhuri R.R."/>
            <person name="La Ragione R."/>
            <person name="Hildebrand F."/>
            <person name="Pallen M.J."/>
        </authorList>
    </citation>
    <scope>NUCLEOTIDE SEQUENCE</scope>
    <source>
        <strain evidence="10">CHK169-11906</strain>
    </source>
</reference>
<feature type="binding site" evidence="7">
    <location>
        <position position="301"/>
    </location>
    <ligand>
        <name>3-phosphoshikimate</name>
        <dbReference type="ChEBI" id="CHEBI:145989"/>
    </ligand>
</feature>
<feature type="binding site" evidence="7">
    <location>
        <position position="21"/>
    </location>
    <ligand>
        <name>3-phosphoshikimate</name>
        <dbReference type="ChEBI" id="CHEBI:145989"/>
    </ligand>
</feature>
<keyword evidence="7" id="KW-0963">Cytoplasm</keyword>
<evidence type="ECO:0000256" key="1">
    <source>
        <dbReference type="ARBA" id="ARBA00004811"/>
    </source>
</evidence>
<dbReference type="HAMAP" id="MF_00210">
    <property type="entry name" value="EPSP_synth"/>
    <property type="match status" value="1"/>
</dbReference>
<sequence length="415" mass="44647">MDRSILPGRIRGICISPGSKSYAQRALAASLLTEGTSVLHHIDFCNDTLSAISCIEALGAKVHRTGERSLTIEGGLRPQTDRLCVGESGLAARLFAPIASLCRTPILIEGEGTLRHRPMLPMLETLRQFGVQVRDGGGFLPIEICGPLRGGEVTVEDPISSQFATGLLLALPLACEETTIRVARPIATPYLDMTIDTARQFGIEILHKDYQEFYIAGGQYYSPTEIEIESDWSAAALLLTAGAIAGQVTIRHLPTLSKQADTAVMQAFVRSGAAVIDEGDTITVAHRPLQAFSFDATHCPDLFPALAVLAAAANGTSIIRGTSRLENKENNRAESLKEEFEKLGIEIDLEEEDVMKVQGGKILSGTVESHSDHRIAMALSIAGLAAEGPVTIEGAECVAKSFPDFFERLDALRIR</sequence>
<comment type="caution">
    <text evidence="7">Lacks conserved residue(s) required for the propagation of feature annotation.</text>
</comment>
<feature type="coiled-coil region" evidence="8">
    <location>
        <begin position="326"/>
        <end position="353"/>
    </location>
</feature>
<dbReference type="GO" id="GO:0005737">
    <property type="term" value="C:cytoplasm"/>
    <property type="evidence" value="ECO:0007669"/>
    <property type="project" value="UniProtKB-SubCell"/>
</dbReference>
<organism evidence="10 11">
    <name type="scientific">Candidatus Alistipes avicola</name>
    <dbReference type="NCBI Taxonomy" id="2838432"/>
    <lineage>
        <taxon>Bacteria</taxon>
        <taxon>Pseudomonadati</taxon>
        <taxon>Bacteroidota</taxon>
        <taxon>Bacteroidia</taxon>
        <taxon>Bacteroidales</taxon>
        <taxon>Rikenellaceae</taxon>
        <taxon>Alistipes</taxon>
    </lineage>
</organism>
<dbReference type="SUPFAM" id="SSF55205">
    <property type="entry name" value="EPT/RTPC-like"/>
    <property type="match status" value="1"/>
</dbReference>
<feature type="binding site" evidence="7">
    <location>
        <position position="374"/>
    </location>
    <ligand>
        <name>phosphoenolpyruvate</name>
        <dbReference type="ChEBI" id="CHEBI:58702"/>
    </ligand>
</feature>
<dbReference type="EC" id="2.5.1.19" evidence="7"/>
<comment type="subunit">
    <text evidence="7">Monomer.</text>
</comment>
<dbReference type="Proteomes" id="UP000824259">
    <property type="component" value="Unassembled WGS sequence"/>
</dbReference>
<feature type="domain" description="Enolpyruvate transferase" evidence="9">
    <location>
        <begin position="8"/>
        <end position="409"/>
    </location>
</feature>
<evidence type="ECO:0000256" key="2">
    <source>
        <dbReference type="ARBA" id="ARBA00009948"/>
    </source>
</evidence>
<dbReference type="GO" id="GO:0009073">
    <property type="term" value="P:aromatic amino acid family biosynthetic process"/>
    <property type="evidence" value="ECO:0007669"/>
    <property type="project" value="UniProtKB-KW"/>
</dbReference>
<dbReference type="PANTHER" id="PTHR21090:SF5">
    <property type="entry name" value="PENTAFUNCTIONAL AROM POLYPEPTIDE"/>
    <property type="match status" value="1"/>
</dbReference>
<keyword evidence="3 7" id="KW-0028">Amino-acid biosynthesis</keyword>
<feature type="binding site" evidence="7">
    <location>
        <position position="328"/>
    </location>
    <ligand>
        <name>3-phosphoshikimate</name>
        <dbReference type="ChEBI" id="CHEBI:145989"/>
    </ligand>
</feature>
<feature type="binding site" evidence="7">
    <location>
        <position position="162"/>
    </location>
    <ligand>
        <name>phosphoenolpyruvate</name>
        <dbReference type="ChEBI" id="CHEBI:58702"/>
    </ligand>
</feature>
<dbReference type="GO" id="GO:0008652">
    <property type="term" value="P:amino acid biosynthetic process"/>
    <property type="evidence" value="ECO:0007669"/>
    <property type="project" value="UniProtKB-KW"/>
</dbReference>
<comment type="pathway">
    <text evidence="1 7">Metabolic intermediate biosynthesis; chorismate biosynthesis; chorismate from D-erythrose 4-phosphate and phosphoenolpyruvate: step 6/7.</text>
</comment>